<keyword evidence="6" id="KW-1185">Reference proteome</keyword>
<dbReference type="SUPFAM" id="SSF52540">
    <property type="entry name" value="P-loop containing nucleoside triphosphate hydrolases"/>
    <property type="match status" value="1"/>
</dbReference>
<dbReference type="SMART" id="SM00369">
    <property type="entry name" value="LRR_TYP"/>
    <property type="match status" value="5"/>
</dbReference>
<dbReference type="EMBL" id="JBEDUW010000004">
    <property type="protein sequence ID" value="KAK9935593.1"/>
    <property type="molecule type" value="Genomic_DNA"/>
</dbReference>
<name>A0AAW1XIG8_RUBAR</name>
<keyword evidence="1" id="KW-0433">Leucine-rich repeat</keyword>
<accession>A0AAW1XIG8</accession>
<dbReference type="Pfam" id="PF00931">
    <property type="entry name" value="NB-ARC"/>
    <property type="match status" value="1"/>
</dbReference>
<dbReference type="SUPFAM" id="SSF52058">
    <property type="entry name" value="L domain-like"/>
    <property type="match status" value="2"/>
</dbReference>
<evidence type="ECO:0000313" key="5">
    <source>
        <dbReference type="EMBL" id="KAK9935593.1"/>
    </source>
</evidence>
<dbReference type="Gene3D" id="1.10.8.430">
    <property type="entry name" value="Helical domain of apoptotic protease-activating factors"/>
    <property type="match status" value="1"/>
</dbReference>
<evidence type="ECO:0000313" key="6">
    <source>
        <dbReference type="Proteomes" id="UP001457282"/>
    </source>
</evidence>
<dbReference type="InterPro" id="IPR035897">
    <property type="entry name" value="Toll_tir_struct_dom_sf"/>
</dbReference>
<dbReference type="PANTHER" id="PTHR11017">
    <property type="entry name" value="LEUCINE-RICH REPEAT-CONTAINING PROTEIN"/>
    <property type="match status" value="1"/>
</dbReference>
<dbReference type="InterPro" id="IPR044974">
    <property type="entry name" value="Disease_R_plants"/>
</dbReference>
<dbReference type="InterPro" id="IPR003593">
    <property type="entry name" value="AAA+_ATPase"/>
</dbReference>
<proteinExistence type="predicted"/>
<dbReference type="InterPro" id="IPR055414">
    <property type="entry name" value="LRR_R13L4/SHOC2-like"/>
</dbReference>
<dbReference type="Pfam" id="PF01582">
    <property type="entry name" value="TIR"/>
    <property type="match status" value="1"/>
</dbReference>
<evidence type="ECO:0000256" key="3">
    <source>
        <dbReference type="ARBA" id="ARBA00022821"/>
    </source>
</evidence>
<evidence type="ECO:0000256" key="1">
    <source>
        <dbReference type="ARBA" id="ARBA00022614"/>
    </source>
</evidence>
<dbReference type="Gene3D" id="3.80.10.10">
    <property type="entry name" value="Ribonuclease Inhibitor"/>
    <property type="match status" value="4"/>
</dbReference>
<dbReference type="InterPro" id="IPR032675">
    <property type="entry name" value="LRR_dom_sf"/>
</dbReference>
<dbReference type="PANTHER" id="PTHR11017:SF385">
    <property type="entry name" value="DISEASE RESISTANCE PROTEIN (TIR-NBS-LRR CLASS)-RELATED"/>
    <property type="match status" value="1"/>
</dbReference>
<dbReference type="GO" id="GO:0051707">
    <property type="term" value="P:response to other organism"/>
    <property type="evidence" value="ECO:0007669"/>
    <property type="project" value="UniProtKB-ARBA"/>
</dbReference>
<dbReference type="InterPro" id="IPR058192">
    <property type="entry name" value="WHD_ROQ1-like"/>
</dbReference>
<dbReference type="Pfam" id="PF23282">
    <property type="entry name" value="WHD_ROQ1"/>
    <property type="match status" value="1"/>
</dbReference>
<dbReference type="GO" id="GO:0006952">
    <property type="term" value="P:defense response"/>
    <property type="evidence" value="ECO:0007669"/>
    <property type="project" value="UniProtKB-KW"/>
</dbReference>
<dbReference type="PROSITE" id="PS50104">
    <property type="entry name" value="TIR"/>
    <property type="match status" value="1"/>
</dbReference>
<dbReference type="SUPFAM" id="SSF52200">
    <property type="entry name" value="Toll/Interleukin receptor TIR domain"/>
    <property type="match status" value="1"/>
</dbReference>
<keyword evidence="3" id="KW-0611">Plant defense</keyword>
<dbReference type="Gene3D" id="3.40.50.300">
    <property type="entry name" value="P-loop containing nucleotide triphosphate hydrolases"/>
    <property type="match status" value="1"/>
</dbReference>
<dbReference type="Proteomes" id="UP001457282">
    <property type="component" value="Unassembled WGS sequence"/>
</dbReference>
<dbReference type="SMART" id="SM00382">
    <property type="entry name" value="AAA"/>
    <property type="match status" value="1"/>
</dbReference>
<dbReference type="InterPro" id="IPR042197">
    <property type="entry name" value="Apaf_helical"/>
</dbReference>
<dbReference type="PRINTS" id="PR00364">
    <property type="entry name" value="DISEASERSIST"/>
</dbReference>
<dbReference type="GO" id="GO:0043531">
    <property type="term" value="F:ADP binding"/>
    <property type="evidence" value="ECO:0007669"/>
    <property type="project" value="InterPro"/>
</dbReference>
<organism evidence="5 6">
    <name type="scientific">Rubus argutus</name>
    <name type="common">Southern blackberry</name>
    <dbReference type="NCBI Taxonomy" id="59490"/>
    <lineage>
        <taxon>Eukaryota</taxon>
        <taxon>Viridiplantae</taxon>
        <taxon>Streptophyta</taxon>
        <taxon>Embryophyta</taxon>
        <taxon>Tracheophyta</taxon>
        <taxon>Spermatophyta</taxon>
        <taxon>Magnoliopsida</taxon>
        <taxon>eudicotyledons</taxon>
        <taxon>Gunneridae</taxon>
        <taxon>Pentapetalae</taxon>
        <taxon>rosids</taxon>
        <taxon>fabids</taxon>
        <taxon>Rosales</taxon>
        <taxon>Rosaceae</taxon>
        <taxon>Rosoideae</taxon>
        <taxon>Rosoideae incertae sedis</taxon>
        <taxon>Rubus</taxon>
    </lineage>
</organism>
<dbReference type="InterPro" id="IPR002182">
    <property type="entry name" value="NB-ARC"/>
</dbReference>
<keyword evidence="2" id="KW-0677">Repeat</keyword>
<protein>
    <recommendedName>
        <fullName evidence="4">TIR domain-containing protein</fullName>
    </recommendedName>
</protein>
<dbReference type="InterPro" id="IPR027417">
    <property type="entry name" value="P-loop_NTPase"/>
</dbReference>
<sequence>MSDDDAISSIPPPVGGFRLRWDVFLSFRGEDTRETITKNLYEALKRRGVRVFLDNDGLDRGDDIGPTLLEAIEDSAAAIIVLSPRYADSRWCLQELEKICDGGRRLILPLFYNVDPSHVRRQKGPLEEQFRIHEKVFDNATVSGWRNALAKVGGKAGYVFNTSSEEEGLDPDEEKKKEAVLIEKLVGRVLTEINKTPMGLTAYAVGLDSRIGEVMRLLDVGSKGVQVLGVHGMGGVGKTTLAKALFNRLIRYFERHSFISNVREISAGHDEKGLVSLQNKLIGDLSTSTVPKINQITAGISAIKAAVSEKRVLVVLDDVDKVNELSALVGNGRWFYEGSRIIVTTRDRELLPSDLVNRKLYEVRELDTSHALELFSHHALGRAQPGDTYLKLSEQIVALTGGLPLALEVFGSSLFDKRRVEEWTGALHKLKQIRPRDLQDVLKLSYDALDEQGKCIFLDIACLIVKMNTKREDAIDILRACGFDGEIAIADLTAKSLIKITEDTTLWMHDQVRDMGRQIVTQENLLDPGMRSRLWDRDEIMNVFKGDKGTRSIQGIVLDFEMKRMVRDPDGDRISWDNFWRSPGFTSALTYLKERHKAHLQSQAEKKSEVTISSQPLGAMVNLRLLQINNVNLEGSFKFLPAELKWLQWKCCPLRSLPFDFLPPQLAVLDLSHSNITSLSGRCSVIVRFRCLTCSDEQKDKVAEKLMFLKLSNCFYLTAIPDLSGNKALQKLELEHCISLTKLHDSIGKLNTLVHLNLQECSKLVELPSDVSGLRKLENLILSGCSQLKKLPNNMDSLVSLKQLLLDETAIESLPQSIFRLTKLEKLSLNRCTVLKGLPKEIGKLYSLKEISLNGSGLETLPDSIGSLANLEKLSLFWCKSLTTLPTSIGNLNLLMEFLTYGTPITELPVTIGSLSSLMELSVGHGQFLSALPDSVGRLNSLVVLKIEQTSITDLPQEIGALKTLEKLELRKCRLLRSLPESIGRMRALTSIIITEANITELPESIGMLENLTMLQLNRCKQFRKLPASTGQLKSLHRLQMVETAVTELPESFGMLSSLMVLNMGKKPQDGRPTEENFVLPASFSNLSLLYELDARACNISGKIADDFEKLSSLEILNLGRNSFYSLPASLSGLSVLKKLLLPRCKNLKSLPPLPSSLKEVDVANCTALESISDISNLENLTDLNLTSCAKVMDIPGLECLKSLVRLYMSGCNACSSAVRKRLARKSYLRKIRNLSMPGSKIPDWFSQDVVTFSERQNRALKSVIICVVVSLNHQTPDDPREELPAVVDIQAKILILDFPTFTTTLILSGVPNTNEDQFHLCRYPIEHPLVSQLKHGYKILVARREPPYMAGVELKKWGVYLVYEGDDDYEGDEESLNESQQSLSEQLANFFSSFE</sequence>
<dbReference type="Gene3D" id="3.40.50.10140">
    <property type="entry name" value="Toll/interleukin-1 receptor homology (TIR) domain"/>
    <property type="match status" value="1"/>
</dbReference>
<dbReference type="Pfam" id="PF23598">
    <property type="entry name" value="LRR_14"/>
    <property type="match status" value="3"/>
</dbReference>
<dbReference type="InterPro" id="IPR000157">
    <property type="entry name" value="TIR_dom"/>
</dbReference>
<reference evidence="5 6" key="1">
    <citation type="journal article" date="2023" name="G3 (Bethesda)">
        <title>A chromosome-length genome assembly and annotation of blackberry (Rubus argutus, cv. 'Hillquist').</title>
        <authorList>
            <person name="Bruna T."/>
            <person name="Aryal R."/>
            <person name="Dudchenko O."/>
            <person name="Sargent D.J."/>
            <person name="Mead D."/>
            <person name="Buti M."/>
            <person name="Cavallini A."/>
            <person name="Hytonen T."/>
            <person name="Andres J."/>
            <person name="Pham M."/>
            <person name="Weisz D."/>
            <person name="Mascagni F."/>
            <person name="Usai G."/>
            <person name="Natali L."/>
            <person name="Bassil N."/>
            <person name="Fernandez G.E."/>
            <person name="Lomsadze A."/>
            <person name="Armour M."/>
            <person name="Olukolu B."/>
            <person name="Poorten T."/>
            <person name="Britton C."/>
            <person name="Davik J."/>
            <person name="Ashrafi H."/>
            <person name="Aiden E.L."/>
            <person name="Borodovsky M."/>
            <person name="Worthington M."/>
        </authorList>
    </citation>
    <scope>NUCLEOTIDE SEQUENCE [LARGE SCALE GENOMIC DNA]</scope>
    <source>
        <strain evidence="5">PI 553951</strain>
    </source>
</reference>
<comment type="caution">
    <text evidence="5">The sequence shown here is derived from an EMBL/GenBank/DDBJ whole genome shotgun (WGS) entry which is preliminary data.</text>
</comment>
<feature type="domain" description="TIR" evidence="4">
    <location>
        <begin position="19"/>
        <end position="180"/>
    </location>
</feature>
<dbReference type="GO" id="GO:0007165">
    <property type="term" value="P:signal transduction"/>
    <property type="evidence" value="ECO:0007669"/>
    <property type="project" value="InterPro"/>
</dbReference>
<dbReference type="SMART" id="SM00255">
    <property type="entry name" value="TIR"/>
    <property type="match status" value="1"/>
</dbReference>
<gene>
    <name evidence="5" type="ORF">M0R45_022691</name>
</gene>
<evidence type="ECO:0000256" key="2">
    <source>
        <dbReference type="ARBA" id="ARBA00022737"/>
    </source>
</evidence>
<dbReference type="InterPro" id="IPR003591">
    <property type="entry name" value="Leu-rich_rpt_typical-subtyp"/>
</dbReference>
<evidence type="ECO:0000259" key="4">
    <source>
        <dbReference type="PROSITE" id="PS50104"/>
    </source>
</evidence>